<accession>A0A926RU71</accession>
<evidence type="ECO:0000256" key="2">
    <source>
        <dbReference type="SAM" id="Phobius"/>
    </source>
</evidence>
<organism evidence="4 5">
    <name type="scientific">Polycladospora coralii</name>
    <dbReference type="NCBI Taxonomy" id="2771432"/>
    <lineage>
        <taxon>Bacteria</taxon>
        <taxon>Bacillati</taxon>
        <taxon>Bacillota</taxon>
        <taxon>Bacilli</taxon>
        <taxon>Bacillales</taxon>
        <taxon>Thermoactinomycetaceae</taxon>
        <taxon>Polycladospora</taxon>
    </lineage>
</organism>
<keyword evidence="3" id="KW-0732">Signal</keyword>
<keyword evidence="5" id="KW-1185">Reference proteome</keyword>
<keyword evidence="2" id="KW-0812">Transmembrane</keyword>
<feature type="signal peptide" evidence="3">
    <location>
        <begin position="1"/>
        <end position="25"/>
    </location>
</feature>
<dbReference type="Proteomes" id="UP000661691">
    <property type="component" value="Unassembled WGS sequence"/>
</dbReference>
<comment type="caution">
    <text evidence="4">The sequence shown here is derived from an EMBL/GenBank/DDBJ whole genome shotgun (WGS) entry which is preliminary data.</text>
</comment>
<dbReference type="RefSeq" id="WP_191141822.1">
    <property type="nucleotide sequence ID" value="NZ_JACXAH010000008.1"/>
</dbReference>
<keyword evidence="2" id="KW-1133">Transmembrane helix</keyword>
<feature type="chain" id="PRO_5037366333" description="LPXTG cell wall anchor domain-containing protein" evidence="3">
    <location>
        <begin position="26"/>
        <end position="313"/>
    </location>
</feature>
<protein>
    <recommendedName>
        <fullName evidence="6">LPXTG cell wall anchor domain-containing protein</fullName>
    </recommendedName>
</protein>
<feature type="compositionally biased region" description="Polar residues" evidence="1">
    <location>
        <begin position="45"/>
        <end position="62"/>
    </location>
</feature>
<evidence type="ECO:0008006" key="6">
    <source>
        <dbReference type="Google" id="ProtNLM"/>
    </source>
</evidence>
<dbReference type="EMBL" id="JACXAH010000008">
    <property type="protein sequence ID" value="MBD1372029.1"/>
    <property type="molecule type" value="Genomic_DNA"/>
</dbReference>
<evidence type="ECO:0000313" key="4">
    <source>
        <dbReference type="EMBL" id="MBD1372029.1"/>
    </source>
</evidence>
<feature type="compositionally biased region" description="Acidic residues" evidence="1">
    <location>
        <begin position="107"/>
        <end position="116"/>
    </location>
</feature>
<evidence type="ECO:0000313" key="5">
    <source>
        <dbReference type="Proteomes" id="UP000661691"/>
    </source>
</evidence>
<sequence>MKKFFSMMMIFALVFTVLPSVTAFAEGNTPGDQGAGSTAEETKDQVTGNTTEETKDQVTGNTTEEKKDQVTGNTTEEKKDQGTGNTTEETKDQGTGSTTEEKKETENTTEEDLTNEELLEECISDNEVAKIDVDTKQLDNGDIELTAKTDGKNVNGIWLIFGHEVDPNLDFSEFEKNTDIDSIEGITEVVYEEIESNGNALTYVLSEDKVKLKNGKAYEFYVYFVGQIDDKDCVLREGYTDFLVEDEEYVPGDDTNPNPTEKVDSETAKGSVETVKQLKGGKLPTTANTYPTAMLIGFVIVLVGLLTLRVSRN</sequence>
<proteinExistence type="predicted"/>
<reference evidence="4" key="1">
    <citation type="submission" date="2020-09" db="EMBL/GenBank/DDBJ databases">
        <title>A novel bacterium of genus Hazenella, isolated from South China Sea.</title>
        <authorList>
            <person name="Huang H."/>
            <person name="Mo K."/>
            <person name="Hu Y."/>
        </authorList>
    </citation>
    <scope>NUCLEOTIDE SEQUENCE</scope>
    <source>
        <strain evidence="4">IB182357</strain>
    </source>
</reference>
<gene>
    <name evidence="4" type="ORF">IC620_06600</name>
</gene>
<evidence type="ECO:0000256" key="3">
    <source>
        <dbReference type="SAM" id="SignalP"/>
    </source>
</evidence>
<feature type="compositionally biased region" description="Polar residues" evidence="1">
    <location>
        <begin position="82"/>
        <end position="97"/>
    </location>
</feature>
<feature type="region of interest" description="Disordered" evidence="1">
    <location>
        <begin position="28"/>
        <end position="116"/>
    </location>
</feature>
<feature type="transmembrane region" description="Helical" evidence="2">
    <location>
        <begin position="290"/>
        <end position="308"/>
    </location>
</feature>
<name>A0A926RU71_9BACL</name>
<evidence type="ECO:0000256" key="1">
    <source>
        <dbReference type="SAM" id="MobiDB-lite"/>
    </source>
</evidence>
<dbReference type="AlphaFoldDB" id="A0A926RU71"/>
<feature type="region of interest" description="Disordered" evidence="1">
    <location>
        <begin position="248"/>
        <end position="270"/>
    </location>
</feature>
<keyword evidence="2" id="KW-0472">Membrane</keyword>
<feature type="compositionally biased region" description="Basic and acidic residues" evidence="1">
    <location>
        <begin position="63"/>
        <end position="81"/>
    </location>
</feature>